<accession>A0A1I7ZIS5</accession>
<dbReference type="InterPro" id="IPR015943">
    <property type="entry name" value="WD40/YVTN_repeat-like_dom_sf"/>
</dbReference>
<dbReference type="GO" id="GO:0034657">
    <property type="term" value="C:GID complex"/>
    <property type="evidence" value="ECO:0007669"/>
    <property type="project" value="TreeGrafter"/>
</dbReference>
<dbReference type="PANTHER" id="PTHR22838">
    <property type="entry name" value="WD REPEAT PROTEIN 26-RELATED"/>
    <property type="match status" value="1"/>
</dbReference>
<dbReference type="WBParaSite" id="L893_g26797.t1">
    <property type="protein sequence ID" value="L893_g26797.t1"/>
    <property type="gene ID" value="L893_g26797"/>
</dbReference>
<feature type="chain" id="PRO_5009313507" evidence="5">
    <location>
        <begin position="29"/>
        <end position="719"/>
    </location>
</feature>
<proteinExistence type="predicted"/>
<dbReference type="PROSITE" id="PS50896">
    <property type="entry name" value="LISH"/>
    <property type="match status" value="1"/>
</dbReference>
<dbReference type="GO" id="GO:0043161">
    <property type="term" value="P:proteasome-mediated ubiquitin-dependent protein catabolic process"/>
    <property type="evidence" value="ECO:0007669"/>
    <property type="project" value="TreeGrafter"/>
</dbReference>
<feature type="compositionally biased region" description="Polar residues" evidence="4">
    <location>
        <begin position="133"/>
        <end position="148"/>
    </location>
</feature>
<feature type="repeat" description="WD" evidence="3">
    <location>
        <begin position="638"/>
        <end position="680"/>
    </location>
</feature>
<evidence type="ECO:0000256" key="3">
    <source>
        <dbReference type="PROSITE-ProRule" id="PRU00221"/>
    </source>
</evidence>
<evidence type="ECO:0000313" key="7">
    <source>
        <dbReference type="WBParaSite" id="L893_g26797.t1"/>
    </source>
</evidence>
<protein>
    <submittedName>
        <fullName evidence="7">LisH domain-containing protein</fullName>
    </submittedName>
</protein>
<dbReference type="InterPro" id="IPR051350">
    <property type="entry name" value="WD_repeat-ST_regulator"/>
</dbReference>
<dbReference type="PROSITE" id="PS50082">
    <property type="entry name" value="WD_REPEATS_2"/>
    <property type="match status" value="3"/>
</dbReference>
<name>A0A1I7ZIS5_9BILA</name>
<evidence type="ECO:0000256" key="5">
    <source>
        <dbReference type="SAM" id="SignalP"/>
    </source>
</evidence>
<reference evidence="7" key="1">
    <citation type="submission" date="2016-11" db="UniProtKB">
        <authorList>
            <consortium name="WormBaseParasite"/>
        </authorList>
    </citation>
    <scope>IDENTIFICATION</scope>
</reference>
<dbReference type="Proteomes" id="UP000095287">
    <property type="component" value="Unplaced"/>
</dbReference>
<dbReference type="InterPro" id="IPR001680">
    <property type="entry name" value="WD40_rpt"/>
</dbReference>
<dbReference type="PANTHER" id="PTHR22838:SF0">
    <property type="entry name" value="WD REPEAT-CONTAINING PROTEIN 26"/>
    <property type="match status" value="1"/>
</dbReference>
<dbReference type="AlphaFoldDB" id="A0A1I7ZIS5"/>
<evidence type="ECO:0000313" key="6">
    <source>
        <dbReference type="Proteomes" id="UP000095287"/>
    </source>
</evidence>
<evidence type="ECO:0000256" key="2">
    <source>
        <dbReference type="ARBA" id="ARBA00022737"/>
    </source>
</evidence>
<dbReference type="PROSITE" id="PS50294">
    <property type="entry name" value="WD_REPEATS_REGION"/>
    <property type="match status" value="2"/>
</dbReference>
<feature type="repeat" description="WD" evidence="3">
    <location>
        <begin position="419"/>
        <end position="460"/>
    </location>
</feature>
<dbReference type="SUPFAM" id="SSF50978">
    <property type="entry name" value="WD40 repeat-like"/>
    <property type="match status" value="1"/>
</dbReference>
<feature type="signal peptide" evidence="5">
    <location>
        <begin position="1"/>
        <end position="28"/>
    </location>
</feature>
<keyword evidence="2" id="KW-0677">Repeat</keyword>
<evidence type="ECO:0000256" key="4">
    <source>
        <dbReference type="SAM" id="MobiDB-lite"/>
    </source>
</evidence>
<dbReference type="Gene3D" id="2.130.10.10">
    <property type="entry name" value="YVTN repeat-like/Quinoprotein amine dehydrogenase"/>
    <property type="match status" value="2"/>
</dbReference>
<dbReference type="SMART" id="SM00320">
    <property type="entry name" value="WD40"/>
    <property type="match status" value="6"/>
</dbReference>
<sequence length="719" mass="81008">MGHSAVISCSYVFFQLIAHWPLATTASADRLAAPRAKHIRATTALCVFLSQHATHLLNSLSLFVSGSPSLSRFSSPNSIAQNINDQCPRCAPKRPTHLCVSSVQRIANGTKHSRHFGIRRTVTLAHNNSSSIVEYGSEQSTASDTDSPPSAKRRRMQVETQTAGTVRSVDAARRDGLKEAKHAAMLKSPQRGAHHEVEQTRTVPKLTDTQHNVIRIIGQYLSDLGLRDTVDVLVQETGCRLEHPLASRLRDCIVRGLWNKALDTVSKMSEVASERQCTMVRVLLLEEKFRELLRINQPVMAIRLLQNDYPKWDTLRKRRDKFAQMVMAHSGIKEYQPLDPEQQKAHNKNLLARIHMILPLNLMLPPNRLEQLLSQAHKHQVSSCQLHLIKAKGEVRPPSILRNHRCTFGHFPGRTSQIVTDHADEVWCLQFSHCGQYLASGTKNGQVAIWKVDPKTRTISKYKQMSMGMVSASTLSWSTDGKYVATTGTEDNHTGIVVFDVHLGSVESIVRCERGETFSTVSFGKGHPYSVACADQKGHFYYCDIKRPNLPTTSFEGYRIRSLHCMKDGKTILAADTHNRIRSYRIDTSEEATVIQEFKTIICFTLDKSETFCLVTAKAEGLRLWNLTTRQFIRSFFGSVHGEYVIFATFGGDDEHFIATGSEDNKIVIWNRQREQPVRYLCGHTGTVNAVSWNPRYHDMLASSSDDGTIRIWTPELRK</sequence>
<organism evidence="6 7">
    <name type="scientific">Steinernema glaseri</name>
    <dbReference type="NCBI Taxonomy" id="37863"/>
    <lineage>
        <taxon>Eukaryota</taxon>
        <taxon>Metazoa</taxon>
        <taxon>Ecdysozoa</taxon>
        <taxon>Nematoda</taxon>
        <taxon>Chromadorea</taxon>
        <taxon>Rhabditida</taxon>
        <taxon>Tylenchina</taxon>
        <taxon>Panagrolaimomorpha</taxon>
        <taxon>Strongyloidoidea</taxon>
        <taxon>Steinernematidae</taxon>
        <taxon>Steinernema</taxon>
    </lineage>
</organism>
<feature type="region of interest" description="Disordered" evidence="4">
    <location>
        <begin position="133"/>
        <end position="164"/>
    </location>
</feature>
<keyword evidence="5" id="KW-0732">Signal</keyword>
<dbReference type="InterPro" id="IPR006594">
    <property type="entry name" value="LisH"/>
</dbReference>
<keyword evidence="6" id="KW-1185">Reference proteome</keyword>
<keyword evidence="1 3" id="KW-0853">WD repeat</keyword>
<dbReference type="InterPro" id="IPR036322">
    <property type="entry name" value="WD40_repeat_dom_sf"/>
</dbReference>
<evidence type="ECO:0000256" key="1">
    <source>
        <dbReference type="ARBA" id="ARBA00022574"/>
    </source>
</evidence>
<dbReference type="Pfam" id="PF00400">
    <property type="entry name" value="WD40"/>
    <property type="match status" value="3"/>
</dbReference>
<feature type="repeat" description="WD" evidence="3">
    <location>
        <begin position="681"/>
        <end position="719"/>
    </location>
</feature>